<organism evidence="1 2">
    <name type="scientific">Linnemannia gamsii</name>
    <dbReference type="NCBI Taxonomy" id="64522"/>
    <lineage>
        <taxon>Eukaryota</taxon>
        <taxon>Fungi</taxon>
        <taxon>Fungi incertae sedis</taxon>
        <taxon>Mucoromycota</taxon>
        <taxon>Mortierellomycotina</taxon>
        <taxon>Mortierellomycetes</taxon>
        <taxon>Mortierellales</taxon>
        <taxon>Mortierellaceae</taxon>
        <taxon>Linnemannia</taxon>
    </lineage>
</organism>
<reference evidence="1" key="1">
    <citation type="journal article" date="2020" name="Fungal Divers.">
        <title>Resolving the Mortierellaceae phylogeny through synthesis of multi-gene phylogenetics and phylogenomics.</title>
        <authorList>
            <person name="Vandepol N."/>
            <person name="Liber J."/>
            <person name="Desiro A."/>
            <person name="Na H."/>
            <person name="Kennedy M."/>
            <person name="Barry K."/>
            <person name="Grigoriev I.V."/>
            <person name="Miller A.N."/>
            <person name="O'Donnell K."/>
            <person name="Stajich J.E."/>
            <person name="Bonito G."/>
        </authorList>
    </citation>
    <scope>NUCLEOTIDE SEQUENCE</scope>
    <source>
        <strain evidence="1">NVP60</strain>
    </source>
</reference>
<accession>A0A9P6QZA3</accession>
<dbReference type="Proteomes" id="UP000823405">
    <property type="component" value="Unassembled WGS sequence"/>
</dbReference>
<evidence type="ECO:0000313" key="1">
    <source>
        <dbReference type="EMBL" id="KAG0305045.1"/>
    </source>
</evidence>
<name>A0A9P6QZA3_9FUNG</name>
<keyword evidence="2" id="KW-1185">Reference proteome</keyword>
<proteinExistence type="predicted"/>
<evidence type="ECO:0000313" key="2">
    <source>
        <dbReference type="Proteomes" id="UP000823405"/>
    </source>
</evidence>
<gene>
    <name evidence="1" type="ORF">BGZ97_001260</name>
</gene>
<dbReference type="EMBL" id="JAAAIN010001253">
    <property type="protein sequence ID" value="KAG0305045.1"/>
    <property type="molecule type" value="Genomic_DNA"/>
</dbReference>
<protein>
    <submittedName>
        <fullName evidence="1">Uncharacterized protein</fullName>
    </submittedName>
</protein>
<dbReference type="AlphaFoldDB" id="A0A9P6QZA3"/>
<sequence length="55" mass="6320">TEFLGNSEKRLRATYLQKLYVLDVLDNSQPGIVTRVGVRGKYPEGFRCSRDEVMN</sequence>
<comment type="caution">
    <text evidence="1">The sequence shown here is derived from an EMBL/GenBank/DDBJ whole genome shotgun (WGS) entry which is preliminary data.</text>
</comment>
<feature type="non-terminal residue" evidence="1">
    <location>
        <position position="1"/>
    </location>
</feature>